<keyword evidence="6 10" id="KW-1133">Transmembrane helix</keyword>
<evidence type="ECO:0000256" key="3">
    <source>
        <dbReference type="ARBA" id="ARBA00022606"/>
    </source>
</evidence>
<evidence type="ECO:0000256" key="10">
    <source>
        <dbReference type="SAM" id="Phobius"/>
    </source>
</evidence>
<dbReference type="OrthoDB" id="6597368at2759"/>
<evidence type="ECO:0000256" key="9">
    <source>
        <dbReference type="ARBA" id="ARBA00023224"/>
    </source>
</evidence>
<dbReference type="InterPro" id="IPR004117">
    <property type="entry name" value="7tm6_olfct_rcpt"/>
</dbReference>
<gene>
    <name evidence="12" type="primary">LOC105269538</name>
</gene>
<feature type="transmembrane region" description="Helical" evidence="10">
    <location>
        <begin position="41"/>
        <end position="58"/>
    </location>
</feature>
<name>A0A9R1TEJ7_9HYME</name>
<dbReference type="AlphaFoldDB" id="A0A9R1TEJ7"/>
<feature type="transmembrane region" description="Helical" evidence="10">
    <location>
        <begin position="7"/>
        <end position="29"/>
    </location>
</feature>
<dbReference type="GO" id="GO:0005886">
    <property type="term" value="C:plasma membrane"/>
    <property type="evidence" value="ECO:0007669"/>
    <property type="project" value="UniProtKB-SubCell"/>
</dbReference>
<keyword evidence="2" id="KW-1003">Cell membrane</keyword>
<keyword evidence="9" id="KW-0807">Transducer</keyword>
<comment type="subcellular location">
    <subcellularLocation>
        <location evidence="1">Cell membrane</location>
        <topology evidence="1">Multi-pass membrane protein</topology>
    </subcellularLocation>
</comment>
<dbReference type="PANTHER" id="PTHR21137">
    <property type="entry name" value="ODORANT RECEPTOR"/>
    <property type="match status" value="1"/>
</dbReference>
<feature type="transmembrane region" description="Helical" evidence="10">
    <location>
        <begin position="235"/>
        <end position="259"/>
    </location>
</feature>
<dbReference type="GO" id="GO:0004984">
    <property type="term" value="F:olfactory receptor activity"/>
    <property type="evidence" value="ECO:0007669"/>
    <property type="project" value="InterPro"/>
</dbReference>
<keyword evidence="3" id="KW-0716">Sensory transduction</keyword>
<accession>A0A9R1TEJ7</accession>
<dbReference type="Pfam" id="PF02949">
    <property type="entry name" value="7tm_6"/>
    <property type="match status" value="1"/>
</dbReference>
<evidence type="ECO:0000256" key="2">
    <source>
        <dbReference type="ARBA" id="ARBA00022475"/>
    </source>
</evidence>
<evidence type="ECO:0000256" key="8">
    <source>
        <dbReference type="ARBA" id="ARBA00023170"/>
    </source>
</evidence>
<dbReference type="PANTHER" id="PTHR21137:SF35">
    <property type="entry name" value="ODORANT RECEPTOR 19A-RELATED"/>
    <property type="match status" value="1"/>
</dbReference>
<keyword evidence="4 10" id="KW-0812">Transmembrane</keyword>
<evidence type="ECO:0000256" key="4">
    <source>
        <dbReference type="ARBA" id="ARBA00022692"/>
    </source>
</evidence>
<dbReference type="RefSeq" id="XP_011308177.1">
    <property type="nucleotide sequence ID" value="XM_011309875.1"/>
</dbReference>
<evidence type="ECO:0000256" key="6">
    <source>
        <dbReference type="ARBA" id="ARBA00022989"/>
    </source>
</evidence>
<dbReference type="Proteomes" id="UP000694866">
    <property type="component" value="Unplaced"/>
</dbReference>
<organism evidence="11 12">
    <name type="scientific">Fopius arisanus</name>
    <dbReference type="NCBI Taxonomy" id="64838"/>
    <lineage>
        <taxon>Eukaryota</taxon>
        <taxon>Metazoa</taxon>
        <taxon>Ecdysozoa</taxon>
        <taxon>Arthropoda</taxon>
        <taxon>Hexapoda</taxon>
        <taxon>Insecta</taxon>
        <taxon>Pterygota</taxon>
        <taxon>Neoptera</taxon>
        <taxon>Endopterygota</taxon>
        <taxon>Hymenoptera</taxon>
        <taxon>Apocrita</taxon>
        <taxon>Ichneumonoidea</taxon>
        <taxon>Braconidae</taxon>
        <taxon>Opiinae</taxon>
        <taxon>Fopius</taxon>
    </lineage>
</organism>
<evidence type="ECO:0000256" key="7">
    <source>
        <dbReference type="ARBA" id="ARBA00023136"/>
    </source>
</evidence>
<evidence type="ECO:0000313" key="11">
    <source>
        <dbReference type="Proteomes" id="UP000694866"/>
    </source>
</evidence>
<sequence>MLWCIDIWLEFCIFSIYWFTISGSIYLFVISDDVDDFSDTSFMLLSMLAICAKVMIAISKRSDIIGVVTALENQPHKPVNLETQLLQDRTDERVRLFTVCYGCLTEATVCYGTIAPFFQNIPFGYLPYKAWIPHDYSTPAVYWCTYCQQLISVFVAANLNIGFDTIIFGSLMQICGQFNMLKCRLEMIIDEFDAKQIGSQSTTNPALLRTYERYIEDCIKYHIAIFKISERINSIFNSIIFVQYSASSIIICVSVLLISHMPVSSPKFMTIAMVRA</sequence>
<dbReference type="GO" id="GO:0007165">
    <property type="term" value="P:signal transduction"/>
    <property type="evidence" value="ECO:0007669"/>
    <property type="project" value="UniProtKB-KW"/>
</dbReference>
<keyword evidence="5" id="KW-0552">Olfaction</keyword>
<dbReference type="KEGG" id="fas:105269538"/>
<evidence type="ECO:0000313" key="12">
    <source>
        <dbReference type="RefSeq" id="XP_011308177.1"/>
    </source>
</evidence>
<dbReference type="GO" id="GO:0005549">
    <property type="term" value="F:odorant binding"/>
    <property type="evidence" value="ECO:0007669"/>
    <property type="project" value="InterPro"/>
</dbReference>
<reference evidence="12" key="1">
    <citation type="submission" date="2025-08" db="UniProtKB">
        <authorList>
            <consortium name="RefSeq"/>
        </authorList>
    </citation>
    <scope>IDENTIFICATION</scope>
    <source>
        <strain evidence="12">USDA-PBARC FA_bdor</strain>
        <tissue evidence="12">Whole organism</tissue>
    </source>
</reference>
<evidence type="ECO:0000256" key="1">
    <source>
        <dbReference type="ARBA" id="ARBA00004651"/>
    </source>
</evidence>
<dbReference type="GeneID" id="105269538"/>
<protein>
    <submittedName>
        <fullName evidence="12">Odorant receptor 46a, isoform A-like</fullName>
    </submittedName>
</protein>
<keyword evidence="11" id="KW-1185">Reference proteome</keyword>
<keyword evidence="7 10" id="KW-0472">Membrane</keyword>
<evidence type="ECO:0000256" key="5">
    <source>
        <dbReference type="ARBA" id="ARBA00022725"/>
    </source>
</evidence>
<keyword evidence="8" id="KW-0675">Receptor</keyword>
<proteinExistence type="predicted"/>